<keyword evidence="8" id="KW-1185">Reference proteome</keyword>
<keyword evidence="4" id="KW-0808">Transferase</keyword>
<evidence type="ECO:0000256" key="5">
    <source>
        <dbReference type="ARBA" id="ARBA00022898"/>
    </source>
</evidence>
<evidence type="ECO:0000313" key="7">
    <source>
        <dbReference type="EMBL" id="QYS97979.1"/>
    </source>
</evidence>
<dbReference type="InterPro" id="IPR050478">
    <property type="entry name" value="Ethylene_sulfur-biosynth"/>
</dbReference>
<dbReference type="GO" id="GO:0030170">
    <property type="term" value="F:pyridoxal phosphate binding"/>
    <property type="evidence" value="ECO:0007669"/>
    <property type="project" value="InterPro"/>
</dbReference>
<dbReference type="PANTHER" id="PTHR43795:SF32">
    <property type="entry name" value="AMINOTRANSFERASE GLII-RELATED"/>
    <property type="match status" value="1"/>
</dbReference>
<feature type="domain" description="Aminotransferase class I/classII large" evidence="6">
    <location>
        <begin position="56"/>
        <end position="416"/>
    </location>
</feature>
<dbReference type="InterPro" id="IPR015421">
    <property type="entry name" value="PyrdxlP-dep_Trfase_major"/>
</dbReference>
<accession>A0A8G0PG48</accession>
<dbReference type="GO" id="GO:0006520">
    <property type="term" value="P:amino acid metabolic process"/>
    <property type="evidence" value="ECO:0007669"/>
    <property type="project" value="TreeGrafter"/>
</dbReference>
<evidence type="ECO:0000256" key="4">
    <source>
        <dbReference type="ARBA" id="ARBA00022679"/>
    </source>
</evidence>
<dbReference type="SUPFAM" id="SSF53383">
    <property type="entry name" value="PLP-dependent transferases"/>
    <property type="match status" value="1"/>
</dbReference>
<dbReference type="InterPro" id="IPR004839">
    <property type="entry name" value="Aminotransferase_I/II_large"/>
</dbReference>
<keyword evidence="5" id="KW-0663">Pyridoxal phosphate</keyword>
<dbReference type="Gene3D" id="3.40.640.10">
    <property type="entry name" value="Type I PLP-dependent aspartate aminotransferase-like (Major domain)"/>
    <property type="match status" value="1"/>
</dbReference>
<dbReference type="PRINTS" id="PR00753">
    <property type="entry name" value="ACCSYNTHASE"/>
</dbReference>
<gene>
    <name evidence="7" type="ORF">H0G86_005180</name>
</gene>
<dbReference type="Pfam" id="PF00155">
    <property type="entry name" value="Aminotran_1_2"/>
    <property type="match status" value="1"/>
</dbReference>
<dbReference type="InterPro" id="IPR015424">
    <property type="entry name" value="PyrdxlP-dep_Trfase"/>
</dbReference>
<evidence type="ECO:0000256" key="1">
    <source>
        <dbReference type="ARBA" id="ARBA00001933"/>
    </source>
</evidence>
<dbReference type="AlphaFoldDB" id="A0A8G0PG48"/>
<comment type="cofactor">
    <cofactor evidence="1">
        <name>pyridoxal 5'-phosphate</name>
        <dbReference type="ChEBI" id="CHEBI:597326"/>
    </cofactor>
</comment>
<dbReference type="GO" id="GO:0008483">
    <property type="term" value="F:transaminase activity"/>
    <property type="evidence" value="ECO:0007669"/>
    <property type="project" value="UniProtKB-KW"/>
</dbReference>
<dbReference type="CDD" id="cd00609">
    <property type="entry name" value="AAT_like"/>
    <property type="match status" value="1"/>
</dbReference>
<name>A0A8G0PG48_9HYPO</name>
<organism evidence="7 8">
    <name type="scientific">Trichoderma simmonsii</name>
    <dbReference type="NCBI Taxonomy" id="1491479"/>
    <lineage>
        <taxon>Eukaryota</taxon>
        <taxon>Fungi</taxon>
        <taxon>Dikarya</taxon>
        <taxon>Ascomycota</taxon>
        <taxon>Pezizomycotina</taxon>
        <taxon>Sordariomycetes</taxon>
        <taxon>Hypocreomycetidae</taxon>
        <taxon>Hypocreales</taxon>
        <taxon>Hypocreaceae</taxon>
        <taxon>Trichoderma</taxon>
    </lineage>
</organism>
<dbReference type="Proteomes" id="UP000826661">
    <property type="component" value="Chromosome III"/>
</dbReference>
<sequence>MASLDDDHRSIGLSQRSKAVVDDIMPKISAAVADRTRVDNPNIDLSTAENWLLRDELIEICKEAVSKDMTTKHFSYPNGFSGDPIMMQALACFINIQFQPYRPVDVSQIATAPGAASCLDALLYTICDAGDGVLVPTPYWNGFDFQFRVRASVIPVLVNCRSFGTALSSKLLQGLKKAIDESKVPIRGLVMTNPNNPFGQCYPREVLEECLRFCEQHNIHYISDEVYAMSTFESPDSKDLPPFTSVLSMDLATVGCSPSRVHVIWSISKDFGSSGIRLGCTISQYNPEIIVGLSLASNTQTSSLAAIFTRSLLASNQIDALIQLNRKRLSISYGLLTSWLQMNEFDYIPANAGIFVFARLCKQALTWNDEAALVQKCKEFGVLISAGRSYHRLETEKGWVRVTFAVEPNVLQKALGILARVLSVQPPAA</sequence>
<evidence type="ECO:0000313" key="8">
    <source>
        <dbReference type="Proteomes" id="UP000826661"/>
    </source>
</evidence>
<evidence type="ECO:0000259" key="6">
    <source>
        <dbReference type="Pfam" id="PF00155"/>
    </source>
</evidence>
<dbReference type="Gene3D" id="3.90.1150.10">
    <property type="entry name" value="Aspartate Aminotransferase, domain 1"/>
    <property type="match status" value="1"/>
</dbReference>
<keyword evidence="3" id="KW-0032">Aminotransferase</keyword>
<evidence type="ECO:0000256" key="2">
    <source>
        <dbReference type="ARBA" id="ARBA00007441"/>
    </source>
</evidence>
<dbReference type="PANTHER" id="PTHR43795">
    <property type="entry name" value="BIFUNCTIONAL ASPARTATE AMINOTRANSFERASE AND GLUTAMATE/ASPARTATE-PREPHENATE AMINOTRANSFERASE-RELATED"/>
    <property type="match status" value="1"/>
</dbReference>
<proteinExistence type="inferred from homology"/>
<protein>
    <recommendedName>
        <fullName evidence="6">Aminotransferase class I/classII large domain-containing protein</fullName>
    </recommendedName>
</protein>
<dbReference type="InterPro" id="IPR015422">
    <property type="entry name" value="PyrdxlP-dep_Trfase_small"/>
</dbReference>
<comment type="similarity">
    <text evidence="2">Belongs to the class-I pyridoxal-phosphate-dependent aminotransferase family.</text>
</comment>
<reference evidence="7 8" key="1">
    <citation type="journal article" date="2021" name="BMC Genomics">
        <title>Telomere-to-telomere genome assembly of asparaginase-producing Trichoderma simmonsii.</title>
        <authorList>
            <person name="Chung D."/>
            <person name="Kwon Y.M."/>
            <person name="Yang Y."/>
        </authorList>
    </citation>
    <scope>NUCLEOTIDE SEQUENCE [LARGE SCALE GENOMIC DNA]</scope>
    <source>
        <strain evidence="7 8">GH-Sj1</strain>
    </source>
</reference>
<dbReference type="EMBL" id="CP075866">
    <property type="protein sequence ID" value="QYS97979.1"/>
    <property type="molecule type" value="Genomic_DNA"/>
</dbReference>
<evidence type="ECO:0000256" key="3">
    <source>
        <dbReference type="ARBA" id="ARBA00022576"/>
    </source>
</evidence>